<sequence length="96" mass="11386">MEVQTAQLAIKPHFLSFSTAKHTRKSSMKEVISTESSCETVSEQTSIEPKWTDVITGKHKRIANDRRENIYRIPVINNRYKSQFQFIFVHQIYIWR</sequence>
<dbReference type="EMBL" id="NEVH01009068">
    <property type="protein sequence ID" value="PNF34016.1"/>
    <property type="molecule type" value="Genomic_DNA"/>
</dbReference>
<gene>
    <name evidence="1" type="ORF">B7P43_G03479</name>
</gene>
<dbReference type="Proteomes" id="UP000235965">
    <property type="component" value="Unassembled WGS sequence"/>
</dbReference>
<evidence type="ECO:0000313" key="1">
    <source>
        <dbReference type="EMBL" id="PNF34016.1"/>
    </source>
</evidence>
<organism evidence="1 2">
    <name type="scientific">Cryptotermes secundus</name>
    <dbReference type="NCBI Taxonomy" id="105785"/>
    <lineage>
        <taxon>Eukaryota</taxon>
        <taxon>Metazoa</taxon>
        <taxon>Ecdysozoa</taxon>
        <taxon>Arthropoda</taxon>
        <taxon>Hexapoda</taxon>
        <taxon>Insecta</taxon>
        <taxon>Pterygota</taxon>
        <taxon>Neoptera</taxon>
        <taxon>Polyneoptera</taxon>
        <taxon>Dictyoptera</taxon>
        <taxon>Blattodea</taxon>
        <taxon>Blattoidea</taxon>
        <taxon>Termitoidae</taxon>
        <taxon>Kalotermitidae</taxon>
        <taxon>Cryptotermitinae</taxon>
        <taxon>Cryptotermes</taxon>
    </lineage>
</organism>
<proteinExistence type="predicted"/>
<evidence type="ECO:0000313" key="2">
    <source>
        <dbReference type="Proteomes" id="UP000235965"/>
    </source>
</evidence>
<dbReference type="InParanoid" id="A0A2J7QZK0"/>
<comment type="caution">
    <text evidence="1">The sequence shown here is derived from an EMBL/GenBank/DDBJ whole genome shotgun (WGS) entry which is preliminary data.</text>
</comment>
<accession>A0A2J7QZK0</accession>
<keyword evidence="2" id="KW-1185">Reference proteome</keyword>
<protein>
    <submittedName>
        <fullName evidence="1">Uncharacterized protein</fullName>
    </submittedName>
</protein>
<name>A0A2J7QZK0_9NEOP</name>
<reference evidence="1 2" key="1">
    <citation type="submission" date="2017-12" db="EMBL/GenBank/DDBJ databases">
        <title>Hemimetabolous genomes reveal molecular basis of termite eusociality.</title>
        <authorList>
            <person name="Harrison M.C."/>
            <person name="Jongepier E."/>
            <person name="Robertson H.M."/>
            <person name="Arning N."/>
            <person name="Bitard-Feildel T."/>
            <person name="Chao H."/>
            <person name="Childers C.P."/>
            <person name="Dinh H."/>
            <person name="Doddapaneni H."/>
            <person name="Dugan S."/>
            <person name="Gowin J."/>
            <person name="Greiner C."/>
            <person name="Han Y."/>
            <person name="Hu H."/>
            <person name="Hughes D.S.T."/>
            <person name="Huylmans A.-K."/>
            <person name="Kemena C."/>
            <person name="Kremer L.P.M."/>
            <person name="Lee S.L."/>
            <person name="Lopez-Ezquerra A."/>
            <person name="Mallet L."/>
            <person name="Monroy-Kuhn J.M."/>
            <person name="Moser A."/>
            <person name="Murali S.C."/>
            <person name="Muzny D.M."/>
            <person name="Otani S."/>
            <person name="Piulachs M.-D."/>
            <person name="Poelchau M."/>
            <person name="Qu J."/>
            <person name="Schaub F."/>
            <person name="Wada-Katsumata A."/>
            <person name="Worley K.C."/>
            <person name="Xie Q."/>
            <person name="Ylla G."/>
            <person name="Poulsen M."/>
            <person name="Gibbs R.A."/>
            <person name="Schal C."/>
            <person name="Richards S."/>
            <person name="Belles X."/>
            <person name="Korb J."/>
            <person name="Bornberg-Bauer E."/>
        </authorList>
    </citation>
    <scope>NUCLEOTIDE SEQUENCE [LARGE SCALE GENOMIC DNA]</scope>
    <source>
        <tissue evidence="1">Whole body</tissue>
    </source>
</reference>
<dbReference type="AlphaFoldDB" id="A0A2J7QZK0"/>